<comment type="subcellular location">
    <subcellularLocation>
        <location evidence="1">Cell outer membrane</location>
        <topology evidence="1">Multi-pass membrane protein</topology>
    </subcellularLocation>
</comment>
<organism evidence="14 15">
    <name type="scientific">Adhaeribacter swui</name>
    <dbReference type="NCBI Taxonomy" id="2086471"/>
    <lineage>
        <taxon>Bacteria</taxon>
        <taxon>Pseudomonadati</taxon>
        <taxon>Bacteroidota</taxon>
        <taxon>Cytophagia</taxon>
        <taxon>Cytophagales</taxon>
        <taxon>Hymenobacteraceae</taxon>
        <taxon>Adhaeribacter</taxon>
    </lineage>
</organism>
<dbReference type="SUPFAM" id="SSF49464">
    <property type="entry name" value="Carboxypeptidase regulatory domain-like"/>
    <property type="match status" value="1"/>
</dbReference>
<accession>A0A7G7GAX4</accession>
<dbReference type="Proteomes" id="UP000515237">
    <property type="component" value="Chromosome"/>
</dbReference>
<dbReference type="RefSeq" id="WP_185270789.1">
    <property type="nucleotide sequence ID" value="NZ_CP055156.1"/>
</dbReference>
<evidence type="ECO:0000259" key="12">
    <source>
        <dbReference type="Pfam" id="PF00593"/>
    </source>
</evidence>
<dbReference type="AlphaFoldDB" id="A0A7G7GAX4"/>
<keyword evidence="5 11" id="KW-0732">Signal</keyword>
<evidence type="ECO:0000313" key="15">
    <source>
        <dbReference type="Proteomes" id="UP000515237"/>
    </source>
</evidence>
<evidence type="ECO:0000256" key="9">
    <source>
        <dbReference type="ARBA" id="ARBA00023237"/>
    </source>
</evidence>
<dbReference type="GO" id="GO:0044718">
    <property type="term" value="P:siderophore transmembrane transport"/>
    <property type="evidence" value="ECO:0007669"/>
    <property type="project" value="TreeGrafter"/>
</dbReference>
<comment type="similarity">
    <text evidence="10">Belongs to the TonB-dependent receptor family.</text>
</comment>
<dbReference type="Gene3D" id="2.170.130.10">
    <property type="entry name" value="TonB-dependent receptor, plug domain"/>
    <property type="match status" value="1"/>
</dbReference>
<feature type="chain" id="PRO_5028965190" evidence="11">
    <location>
        <begin position="20"/>
        <end position="800"/>
    </location>
</feature>
<evidence type="ECO:0000256" key="11">
    <source>
        <dbReference type="SAM" id="SignalP"/>
    </source>
</evidence>
<name>A0A7G7GAX4_9BACT</name>
<evidence type="ECO:0000256" key="1">
    <source>
        <dbReference type="ARBA" id="ARBA00004571"/>
    </source>
</evidence>
<dbReference type="Pfam" id="PF07715">
    <property type="entry name" value="Plug"/>
    <property type="match status" value="1"/>
</dbReference>
<dbReference type="GO" id="GO:0009279">
    <property type="term" value="C:cell outer membrane"/>
    <property type="evidence" value="ECO:0007669"/>
    <property type="project" value="UniProtKB-SubCell"/>
</dbReference>
<keyword evidence="15" id="KW-1185">Reference proteome</keyword>
<dbReference type="PANTHER" id="PTHR30069:SF29">
    <property type="entry name" value="HEMOGLOBIN AND HEMOGLOBIN-HAPTOGLOBIN-BINDING PROTEIN 1-RELATED"/>
    <property type="match status" value="1"/>
</dbReference>
<keyword evidence="2" id="KW-0813">Transport</keyword>
<evidence type="ECO:0000313" key="14">
    <source>
        <dbReference type="EMBL" id="QNF34308.1"/>
    </source>
</evidence>
<protein>
    <submittedName>
        <fullName evidence="14">TonB-dependent receptor</fullName>
    </submittedName>
</protein>
<dbReference type="InterPro" id="IPR000531">
    <property type="entry name" value="Beta-barrel_TonB"/>
</dbReference>
<dbReference type="InterPro" id="IPR012910">
    <property type="entry name" value="Plug_dom"/>
</dbReference>
<evidence type="ECO:0000256" key="6">
    <source>
        <dbReference type="ARBA" id="ARBA00023077"/>
    </source>
</evidence>
<keyword evidence="3" id="KW-1134">Transmembrane beta strand</keyword>
<feature type="signal peptide" evidence="11">
    <location>
        <begin position="1"/>
        <end position="19"/>
    </location>
</feature>
<gene>
    <name evidence="14" type="ORF">HUW51_16850</name>
</gene>
<keyword evidence="4" id="KW-0812">Transmembrane</keyword>
<dbReference type="Gene3D" id="2.60.40.1120">
    <property type="entry name" value="Carboxypeptidase-like, regulatory domain"/>
    <property type="match status" value="1"/>
</dbReference>
<keyword evidence="6 10" id="KW-0798">TonB box</keyword>
<dbReference type="InterPro" id="IPR008969">
    <property type="entry name" value="CarboxyPept-like_regulatory"/>
</dbReference>
<dbReference type="GO" id="GO:0015344">
    <property type="term" value="F:siderophore uptake transmembrane transporter activity"/>
    <property type="evidence" value="ECO:0007669"/>
    <property type="project" value="TreeGrafter"/>
</dbReference>
<feature type="domain" description="TonB-dependent receptor plug" evidence="13">
    <location>
        <begin position="129"/>
        <end position="228"/>
    </location>
</feature>
<reference evidence="14 15" key="1">
    <citation type="journal article" date="2018" name="Int. J. Syst. Evol. Microbiol.">
        <title>Adhaeribacter swui sp. nov., isolated from wet mud.</title>
        <authorList>
            <person name="Kim D.U."/>
            <person name="Kim K.W."/>
            <person name="Kang M.S."/>
            <person name="Kim J.Y."/>
            <person name="Jang J.H."/>
            <person name="Kim M.K."/>
        </authorList>
    </citation>
    <scope>NUCLEOTIDE SEQUENCE [LARGE SCALE GENOMIC DNA]</scope>
    <source>
        <strain evidence="14 15">KCTC 52873</strain>
    </source>
</reference>
<evidence type="ECO:0000256" key="4">
    <source>
        <dbReference type="ARBA" id="ARBA00022692"/>
    </source>
</evidence>
<dbReference type="PANTHER" id="PTHR30069">
    <property type="entry name" value="TONB-DEPENDENT OUTER MEMBRANE RECEPTOR"/>
    <property type="match status" value="1"/>
</dbReference>
<dbReference type="Gene3D" id="2.40.170.20">
    <property type="entry name" value="TonB-dependent receptor, beta-barrel domain"/>
    <property type="match status" value="1"/>
</dbReference>
<keyword evidence="7 10" id="KW-0472">Membrane</keyword>
<evidence type="ECO:0000256" key="3">
    <source>
        <dbReference type="ARBA" id="ARBA00022452"/>
    </source>
</evidence>
<dbReference type="InterPro" id="IPR039426">
    <property type="entry name" value="TonB-dep_rcpt-like"/>
</dbReference>
<dbReference type="InterPro" id="IPR037066">
    <property type="entry name" value="Plug_dom_sf"/>
</dbReference>
<evidence type="ECO:0000256" key="5">
    <source>
        <dbReference type="ARBA" id="ARBA00022729"/>
    </source>
</evidence>
<proteinExistence type="inferred from homology"/>
<evidence type="ECO:0000256" key="8">
    <source>
        <dbReference type="ARBA" id="ARBA00023170"/>
    </source>
</evidence>
<evidence type="ECO:0000256" key="2">
    <source>
        <dbReference type="ARBA" id="ARBA00022448"/>
    </source>
</evidence>
<dbReference type="KEGG" id="aswu:HUW51_16850"/>
<evidence type="ECO:0000256" key="10">
    <source>
        <dbReference type="RuleBase" id="RU003357"/>
    </source>
</evidence>
<keyword evidence="9" id="KW-0998">Cell outer membrane</keyword>
<feature type="domain" description="TonB-dependent receptor-like beta-barrel" evidence="12">
    <location>
        <begin position="337"/>
        <end position="764"/>
    </location>
</feature>
<dbReference type="EMBL" id="CP055156">
    <property type="protein sequence ID" value="QNF34308.1"/>
    <property type="molecule type" value="Genomic_DNA"/>
</dbReference>
<dbReference type="Pfam" id="PF00593">
    <property type="entry name" value="TonB_dep_Rec_b-barrel"/>
    <property type="match status" value="1"/>
</dbReference>
<dbReference type="InterPro" id="IPR036942">
    <property type="entry name" value="Beta-barrel_TonB_sf"/>
</dbReference>
<dbReference type="Pfam" id="PF13715">
    <property type="entry name" value="CarbopepD_reg_2"/>
    <property type="match status" value="1"/>
</dbReference>
<dbReference type="SUPFAM" id="SSF56935">
    <property type="entry name" value="Porins"/>
    <property type="match status" value="1"/>
</dbReference>
<sequence>MIKYFFLGWLLLGSGPLSGQILSSATPNCGLSLSGTVSDQHHGQALPAATLVLEELNQAVQTDADGHYHFHGLCPGVYHLKTTYVGFETVQQEIRLLASANRNLKLHPTATALNAVQVVGQKQVPTPTQASGKLEGQQLEQTRGESLGKALEQLAGVTTLNTGPSISKPVIHGLHSNRVLLLNNGVRQEGQQWGTEHAPEIDASVASRLTVVKGAAGVRYGSDAIGGVVLVEPAPLRDSVGTDAVINLVGMSNNRMGQVSGVVNHNFKKWPAWSLRAQGTLKRGGNTRTPNYFLKNTAFAEQNFSAAMGYNQDSHGVEIYYSQFNTRLGILSASHIGNLTDLQRAIDSPVPLETSGFSYQINRPYQQVQHQLLKISGYLNTGEAGKLTWLSSFQENKRAEYDKHLPRNNEQAARNLPELDLQLSSFYNELAWEHRSFRNLTGTIGLTGMVQRNQYSGRFFIPNYWNYTGGIYWLEKWQKNKWLLEAGARYDYRFLDVIFYEGKQRTEPQFTYHNFSGTLGGVYELNHHVSFRLNGGTAFRSPNVNELFSNGLHHGTASIEIGDQNLKPETAYNLVATAVYQSTQKLNAELSVYSNYIQNYIYLAPVFPATLTVRGAFPTFRYTQTNARFTGADVSVNYRFAPPLSVQAKASVVRARNQTTKDYLILIPPDRLDATLRYEWQKQKFKKFSQSFIQVGTLLVGEQTRVPTQAIANPNPKEETTTFVPVNGDYKAPPSGYALWQAAVGTTFQAGDQPIEISISGTNLLNTTYRDYLNRFRYFADEMGRNVVLRVRVPLNFTSN</sequence>
<keyword evidence="8 14" id="KW-0675">Receptor</keyword>
<evidence type="ECO:0000256" key="7">
    <source>
        <dbReference type="ARBA" id="ARBA00023136"/>
    </source>
</evidence>
<evidence type="ECO:0000259" key="13">
    <source>
        <dbReference type="Pfam" id="PF07715"/>
    </source>
</evidence>